<feature type="chain" id="PRO_5045063423" evidence="2">
    <location>
        <begin position="30"/>
        <end position="375"/>
    </location>
</feature>
<dbReference type="Gene3D" id="3.40.50.1820">
    <property type="entry name" value="alpha/beta hydrolase"/>
    <property type="match status" value="1"/>
</dbReference>
<dbReference type="SUPFAM" id="SSF53474">
    <property type="entry name" value="alpha/beta-Hydrolases"/>
    <property type="match status" value="1"/>
</dbReference>
<feature type="compositionally biased region" description="Pro residues" evidence="1">
    <location>
        <begin position="51"/>
        <end position="61"/>
    </location>
</feature>
<feature type="region of interest" description="Disordered" evidence="1">
    <location>
        <begin position="51"/>
        <end position="76"/>
    </location>
</feature>
<evidence type="ECO:0000313" key="4">
    <source>
        <dbReference type="Proteomes" id="UP001596119"/>
    </source>
</evidence>
<dbReference type="InterPro" id="IPR006311">
    <property type="entry name" value="TAT_signal"/>
</dbReference>
<dbReference type="EMBL" id="JBHSQK010000075">
    <property type="protein sequence ID" value="MFC5951563.1"/>
    <property type="molecule type" value="Genomic_DNA"/>
</dbReference>
<proteinExistence type="predicted"/>
<sequence>MRPGKMRRGVFAGVVAGVAGLALAGQALAAPAPAPPTLPNLTPSPFPVAVPSSLPLPPPTIPDEQFAPVDRPGPELDVPQADLDASLRCTANAKEADTEVVLFVPGTTLTPTDDYGWNWFPAMDKLGRPYCSVTLPNHAMTDTQVSAEYVVNAIRAVHKLSGGKIDVVGHSQGGTEPRFALRFWPDLRPMVDDYVALAATNHGSIAINAALCTPATGCSESLWQQTLNSDYTQAMNSRQETFAGISYTQIYTRTDEFVQPNLDDTGTTSLHTGDGDITNVALQDICPADVTSEHLAVGTYDPVAYALTMDALDHDGPANPARVDRGVCAQLLMPGVDPVAFPGNYASLTGTIAEQLALFPKVPAEPALKPYTMAG</sequence>
<dbReference type="PANTHER" id="PTHR37574:SF1">
    <property type="entry name" value="LIPASE B"/>
    <property type="match status" value="1"/>
</dbReference>
<gene>
    <name evidence="3" type="ORF">ACFQH9_25180</name>
</gene>
<evidence type="ECO:0000256" key="1">
    <source>
        <dbReference type="SAM" id="MobiDB-lite"/>
    </source>
</evidence>
<dbReference type="GO" id="GO:0016787">
    <property type="term" value="F:hydrolase activity"/>
    <property type="evidence" value="ECO:0007669"/>
    <property type="project" value="UniProtKB-KW"/>
</dbReference>
<keyword evidence="4" id="KW-1185">Reference proteome</keyword>
<dbReference type="Proteomes" id="UP001596119">
    <property type="component" value="Unassembled WGS sequence"/>
</dbReference>
<comment type="caution">
    <text evidence="3">The sequence shown here is derived from an EMBL/GenBank/DDBJ whole genome shotgun (WGS) entry which is preliminary data.</text>
</comment>
<protein>
    <submittedName>
        <fullName evidence="3">Lipase family alpha/beta hydrolase</fullName>
    </submittedName>
</protein>
<keyword evidence="2" id="KW-0732">Signal</keyword>
<feature type="signal peptide" evidence="2">
    <location>
        <begin position="1"/>
        <end position="29"/>
    </location>
</feature>
<evidence type="ECO:0000313" key="3">
    <source>
        <dbReference type="EMBL" id="MFC5951563.1"/>
    </source>
</evidence>
<evidence type="ECO:0000256" key="2">
    <source>
        <dbReference type="SAM" id="SignalP"/>
    </source>
</evidence>
<dbReference type="RefSeq" id="WP_379569631.1">
    <property type="nucleotide sequence ID" value="NZ_JBHSQK010000075.1"/>
</dbReference>
<reference evidence="4" key="1">
    <citation type="journal article" date="2019" name="Int. J. Syst. Evol. Microbiol.">
        <title>The Global Catalogue of Microorganisms (GCM) 10K type strain sequencing project: providing services to taxonomists for standard genome sequencing and annotation.</title>
        <authorList>
            <consortium name="The Broad Institute Genomics Platform"/>
            <consortium name="The Broad Institute Genome Sequencing Center for Infectious Disease"/>
            <person name="Wu L."/>
            <person name="Ma J."/>
        </authorList>
    </citation>
    <scope>NUCLEOTIDE SEQUENCE [LARGE SCALE GENOMIC DNA]</scope>
    <source>
        <strain evidence="4">CGMCC 4.7397</strain>
    </source>
</reference>
<organism evidence="3 4">
    <name type="scientific">Pseudonocardia lutea</name>
    <dbReference type="NCBI Taxonomy" id="2172015"/>
    <lineage>
        <taxon>Bacteria</taxon>
        <taxon>Bacillati</taxon>
        <taxon>Actinomycetota</taxon>
        <taxon>Actinomycetes</taxon>
        <taxon>Pseudonocardiales</taxon>
        <taxon>Pseudonocardiaceae</taxon>
        <taxon>Pseudonocardia</taxon>
    </lineage>
</organism>
<dbReference type="Pfam" id="PF01674">
    <property type="entry name" value="Lipase_2"/>
    <property type="match status" value="1"/>
</dbReference>
<accession>A0ABW1ID42</accession>
<dbReference type="InterPro" id="IPR029058">
    <property type="entry name" value="AB_hydrolase_fold"/>
</dbReference>
<dbReference type="PROSITE" id="PS51318">
    <property type="entry name" value="TAT"/>
    <property type="match status" value="1"/>
</dbReference>
<dbReference type="InterPro" id="IPR053228">
    <property type="entry name" value="Stereospecific_Lipase"/>
</dbReference>
<dbReference type="PANTHER" id="PTHR37574">
    <property type="entry name" value="LIPASE B"/>
    <property type="match status" value="1"/>
</dbReference>
<keyword evidence="3" id="KW-0378">Hydrolase</keyword>
<name>A0ABW1ID42_9PSEU</name>
<dbReference type="InterPro" id="IPR002918">
    <property type="entry name" value="Lipase_EstA/Esterase_EstB"/>
</dbReference>